<gene>
    <name evidence="1" type="ORF">MICPUCDRAFT_54850</name>
</gene>
<dbReference type="RefSeq" id="XP_003064884.1">
    <property type="nucleotide sequence ID" value="XM_003064838.1"/>
</dbReference>
<dbReference type="Proteomes" id="UP000001876">
    <property type="component" value="Unassembled WGS sequence"/>
</dbReference>
<name>C1NAD0_MICPC</name>
<reference evidence="1 2" key="1">
    <citation type="journal article" date="2009" name="Science">
        <title>Green evolution and dynamic adaptations revealed by genomes of the marine picoeukaryotes Micromonas.</title>
        <authorList>
            <person name="Worden A.Z."/>
            <person name="Lee J.H."/>
            <person name="Mock T."/>
            <person name="Rouze P."/>
            <person name="Simmons M.P."/>
            <person name="Aerts A.L."/>
            <person name="Allen A.E."/>
            <person name="Cuvelier M.L."/>
            <person name="Derelle E."/>
            <person name="Everett M.V."/>
            <person name="Foulon E."/>
            <person name="Grimwood J."/>
            <person name="Gundlach H."/>
            <person name="Henrissat B."/>
            <person name="Napoli C."/>
            <person name="McDonald S.M."/>
            <person name="Parker M.S."/>
            <person name="Rombauts S."/>
            <person name="Salamov A."/>
            <person name="Von Dassow P."/>
            <person name="Badger J.H."/>
            <person name="Coutinho P.M."/>
            <person name="Demir E."/>
            <person name="Dubchak I."/>
            <person name="Gentemann C."/>
            <person name="Eikrem W."/>
            <person name="Gready J.E."/>
            <person name="John U."/>
            <person name="Lanier W."/>
            <person name="Lindquist E.A."/>
            <person name="Lucas S."/>
            <person name="Mayer K.F."/>
            <person name="Moreau H."/>
            <person name="Not F."/>
            <person name="Otillar R."/>
            <person name="Panaud O."/>
            <person name="Pangilinan J."/>
            <person name="Paulsen I."/>
            <person name="Piegu B."/>
            <person name="Poliakov A."/>
            <person name="Robbens S."/>
            <person name="Schmutz J."/>
            <person name="Toulza E."/>
            <person name="Wyss T."/>
            <person name="Zelensky A."/>
            <person name="Zhou K."/>
            <person name="Armbrust E.V."/>
            <person name="Bhattacharya D."/>
            <person name="Goodenough U.W."/>
            <person name="Van de Peer Y."/>
            <person name="Grigoriev I.V."/>
        </authorList>
    </citation>
    <scope>NUCLEOTIDE SEQUENCE [LARGE SCALE GENOMIC DNA]</scope>
    <source>
        <strain evidence="1 2">CCMP1545</strain>
    </source>
</reference>
<dbReference type="EMBL" id="GG663753">
    <property type="protein sequence ID" value="EEH50864.1"/>
    <property type="molecule type" value="Genomic_DNA"/>
</dbReference>
<dbReference type="AlphaFoldDB" id="C1NAD0"/>
<evidence type="ECO:0000313" key="2">
    <source>
        <dbReference type="Proteomes" id="UP000001876"/>
    </source>
</evidence>
<dbReference type="KEGG" id="mpp:MICPUCDRAFT_54850"/>
<proteinExistence type="predicted"/>
<organism evidence="2">
    <name type="scientific">Micromonas pusilla (strain CCMP1545)</name>
    <name type="common">Picoplanktonic green alga</name>
    <dbReference type="NCBI Taxonomy" id="564608"/>
    <lineage>
        <taxon>Eukaryota</taxon>
        <taxon>Viridiplantae</taxon>
        <taxon>Chlorophyta</taxon>
        <taxon>Mamiellophyceae</taxon>
        <taxon>Mamiellales</taxon>
        <taxon>Mamiellaceae</taxon>
        <taxon>Micromonas</taxon>
    </lineage>
</organism>
<dbReference type="GeneID" id="9690316"/>
<sequence length="608" mass="66287">MSAGEGNWNIVIDNFAEVYDDDDAHPESSLYVNEVPGFGATATINAPTGRIMKPRVESARNALAALKVSTDVVGIPNFEWSGLTTIVYNQITSKKDDPHYFIKLVAQHDTHKQFPKFKQYLEHDAVKQQANKFKRGDAFADTMLPTEMNGLFDFAKTNAQLKADQSSHAKNLQGTPQAALFNDMLRDLGSSAQVPTVPGQTRTEVAANLSAFAARGRDVYVDALGGGVGGGAGDLPHYASDASLDQSMLNDIRNCASVENLKKFKAYLDSHLKDGKMEDLLYNTYCHHLHERLTHLAASRGGTSFNPGISDVASERILKNHLQRARAPPPDGRGFSSLANLGYGTSPLNTDQIALQSYGHDFVAVSANLFDQDGHNPSPDFQTPDLQLGKRTRSSFIDTPMPQLTQDALLAKIGLVQTLLRPVGVDVDIQVIAAVLKDVAGYDPHVAAVIISDIIPAMNDPSWKHKVLQVVKNIFELKSDLTLLELRDFCKSPSLLDREPVTRKDSNTVTVREAKTFCMTNQISSVEVGSEALLRCGHDGDDLEAATLAKAMDGMPEQDYDSCQRAYAACVDIFDDVDFIKSCPELLSSFGVLSSIIANKNEVVEVSD</sequence>
<accession>C1NAD0</accession>
<evidence type="ECO:0000313" key="1">
    <source>
        <dbReference type="EMBL" id="EEH50864.1"/>
    </source>
</evidence>
<keyword evidence="2" id="KW-1185">Reference proteome</keyword>
<protein>
    <submittedName>
        <fullName evidence="1">Predicted protein</fullName>
    </submittedName>
</protein>